<dbReference type="InterPro" id="IPR004036">
    <property type="entry name" value="Endonuclease-III-like_CS2"/>
</dbReference>
<dbReference type="NCBIfam" id="TIGR01083">
    <property type="entry name" value="nth"/>
    <property type="match status" value="1"/>
</dbReference>
<sequence length="211" mass="23918">MNPTQRTKIFDRFQKSNPNPTTELSYNGAYQLMVAVILSAQATDKSVNKATTKLFEIAPSPHDMVALGEEALSELIHSIGLYKNKAKNIIKTSEKIIEYYGENVPDKYDDLINLPGIGRKTALVILNTLFDHPVIPVDTHVFRVSTRTGIASGKTVMEVDRNLHKLVPQRYRKNAHHWLVLHGRYTCMAKKPLCRECIIQDLCEHQCKNFG</sequence>
<dbReference type="PATRIC" id="fig|1561003.3.peg.61"/>
<keyword evidence="4 12" id="KW-0227">DNA damage</keyword>
<evidence type="ECO:0000256" key="12">
    <source>
        <dbReference type="HAMAP-Rule" id="MF_00942"/>
    </source>
</evidence>
<dbReference type="PANTHER" id="PTHR10359">
    <property type="entry name" value="A/G-SPECIFIC ADENINE GLYCOSYLASE/ENDONUCLEASE III"/>
    <property type="match status" value="1"/>
</dbReference>
<dbReference type="OrthoDB" id="9800977at2"/>
<dbReference type="GO" id="GO:0046872">
    <property type="term" value="F:metal ion binding"/>
    <property type="evidence" value="ECO:0007669"/>
    <property type="project" value="UniProtKB-KW"/>
</dbReference>
<dbReference type="AlphaFoldDB" id="A0A0S4M0Z1"/>
<dbReference type="SMART" id="SM00525">
    <property type="entry name" value="FES"/>
    <property type="match status" value="1"/>
</dbReference>
<dbReference type="PROSITE" id="PS00764">
    <property type="entry name" value="ENDONUCLEASE_III_1"/>
    <property type="match status" value="1"/>
</dbReference>
<dbReference type="EC" id="4.2.99.18" evidence="12"/>
<evidence type="ECO:0000256" key="6">
    <source>
        <dbReference type="ARBA" id="ARBA00023004"/>
    </source>
</evidence>
<evidence type="ECO:0000313" key="15">
    <source>
        <dbReference type="Proteomes" id="UP000198651"/>
    </source>
</evidence>
<keyword evidence="10 12" id="KW-0456">Lyase</keyword>
<dbReference type="Gene3D" id="1.10.1670.10">
    <property type="entry name" value="Helix-hairpin-Helix base-excision DNA repair enzymes (C-terminal)"/>
    <property type="match status" value="1"/>
</dbReference>
<protein>
    <recommendedName>
        <fullName evidence="12">Endonuclease III</fullName>
        <ecNumber evidence="12">4.2.99.18</ecNumber>
    </recommendedName>
    <alternativeName>
        <fullName evidence="12">DNA-(apurinic or apyrimidinic site) lyase</fullName>
    </alternativeName>
</protein>
<dbReference type="InterPro" id="IPR003265">
    <property type="entry name" value="HhH-GPD_domain"/>
</dbReference>
<evidence type="ECO:0000256" key="1">
    <source>
        <dbReference type="ARBA" id="ARBA00008343"/>
    </source>
</evidence>
<dbReference type="InterPro" id="IPR000445">
    <property type="entry name" value="HhH_motif"/>
</dbReference>
<dbReference type="PIRSF" id="PIRSF001435">
    <property type="entry name" value="Nth"/>
    <property type="match status" value="1"/>
</dbReference>
<name>A0A0S4M0Z1_9BURK</name>
<evidence type="ECO:0000256" key="3">
    <source>
        <dbReference type="ARBA" id="ARBA00022723"/>
    </source>
</evidence>
<evidence type="ECO:0000256" key="10">
    <source>
        <dbReference type="ARBA" id="ARBA00023239"/>
    </source>
</evidence>
<dbReference type="EMBL" id="LN906597">
    <property type="protein sequence ID" value="CUT16923.1"/>
    <property type="molecule type" value="Genomic_DNA"/>
</dbReference>
<evidence type="ECO:0000256" key="2">
    <source>
        <dbReference type="ARBA" id="ARBA00022485"/>
    </source>
</evidence>
<evidence type="ECO:0000256" key="5">
    <source>
        <dbReference type="ARBA" id="ARBA00022801"/>
    </source>
</evidence>
<organism evidence="14 15">
    <name type="scientific">Candidatus Ichthyocystis hellenicum</name>
    <dbReference type="NCBI Taxonomy" id="1561003"/>
    <lineage>
        <taxon>Bacteria</taxon>
        <taxon>Pseudomonadati</taxon>
        <taxon>Pseudomonadota</taxon>
        <taxon>Betaproteobacteria</taxon>
        <taxon>Burkholderiales</taxon>
        <taxon>Candidatus Ichthyocystis</taxon>
    </lineage>
</organism>
<keyword evidence="15" id="KW-1185">Reference proteome</keyword>
<dbReference type="STRING" id="1561003.Ark11_0063"/>
<dbReference type="GO" id="GO:0003677">
    <property type="term" value="F:DNA binding"/>
    <property type="evidence" value="ECO:0007669"/>
    <property type="project" value="UniProtKB-UniRule"/>
</dbReference>
<evidence type="ECO:0000256" key="8">
    <source>
        <dbReference type="ARBA" id="ARBA00023125"/>
    </source>
</evidence>
<dbReference type="Pfam" id="PF00633">
    <property type="entry name" value="HHH"/>
    <property type="match status" value="1"/>
</dbReference>
<keyword evidence="11 12" id="KW-0326">Glycosidase</keyword>
<dbReference type="FunFam" id="1.10.340.30:FF:000001">
    <property type="entry name" value="Endonuclease III"/>
    <property type="match status" value="1"/>
</dbReference>
<proteinExistence type="inferred from homology"/>
<dbReference type="SUPFAM" id="SSF48150">
    <property type="entry name" value="DNA-glycosylase"/>
    <property type="match status" value="1"/>
</dbReference>
<evidence type="ECO:0000256" key="11">
    <source>
        <dbReference type="ARBA" id="ARBA00023295"/>
    </source>
</evidence>
<dbReference type="Gene3D" id="1.10.340.30">
    <property type="entry name" value="Hypothetical protein, domain 2"/>
    <property type="match status" value="1"/>
</dbReference>
<keyword evidence="7 12" id="KW-0411">Iron-sulfur</keyword>
<dbReference type="Pfam" id="PF00730">
    <property type="entry name" value="HhH-GPD"/>
    <property type="match status" value="1"/>
</dbReference>
<keyword evidence="8 12" id="KW-0238">DNA-binding</keyword>
<feature type="binding site" evidence="12">
    <location>
        <position position="194"/>
    </location>
    <ligand>
        <name>[4Fe-4S] cluster</name>
        <dbReference type="ChEBI" id="CHEBI:49883"/>
    </ligand>
</feature>
<dbReference type="FunFam" id="1.10.1670.10:FF:000001">
    <property type="entry name" value="Endonuclease III"/>
    <property type="match status" value="1"/>
</dbReference>
<dbReference type="InterPro" id="IPR005759">
    <property type="entry name" value="Nth"/>
</dbReference>
<evidence type="ECO:0000256" key="4">
    <source>
        <dbReference type="ARBA" id="ARBA00022763"/>
    </source>
</evidence>
<accession>A0A0S4M0Z1</accession>
<dbReference type="InterPro" id="IPR004035">
    <property type="entry name" value="Endouclease-III_FeS-bd_BS"/>
</dbReference>
<dbReference type="InterPro" id="IPR003651">
    <property type="entry name" value="Endonuclease3_FeS-loop_motif"/>
</dbReference>
<comment type="catalytic activity">
    <reaction evidence="12">
        <text>2'-deoxyribonucleotide-(2'-deoxyribose 5'-phosphate)-2'-deoxyribonucleotide-DNA = a 3'-end 2'-deoxyribonucleotide-(2,3-dehydro-2,3-deoxyribose 5'-phosphate)-DNA + a 5'-end 5'-phospho-2'-deoxyribonucleoside-DNA + H(+)</text>
        <dbReference type="Rhea" id="RHEA:66592"/>
        <dbReference type="Rhea" id="RHEA-COMP:13180"/>
        <dbReference type="Rhea" id="RHEA-COMP:16897"/>
        <dbReference type="Rhea" id="RHEA-COMP:17067"/>
        <dbReference type="ChEBI" id="CHEBI:15378"/>
        <dbReference type="ChEBI" id="CHEBI:136412"/>
        <dbReference type="ChEBI" id="CHEBI:157695"/>
        <dbReference type="ChEBI" id="CHEBI:167181"/>
        <dbReference type="EC" id="4.2.99.18"/>
    </reaction>
</comment>
<feature type="domain" description="HhH-GPD" evidence="13">
    <location>
        <begin position="38"/>
        <end position="185"/>
    </location>
</feature>
<dbReference type="SMART" id="SM00478">
    <property type="entry name" value="ENDO3c"/>
    <property type="match status" value="1"/>
</dbReference>
<keyword evidence="6 12" id="KW-0408">Iron</keyword>
<dbReference type="InterPro" id="IPR023170">
    <property type="entry name" value="HhH_base_excis_C"/>
</dbReference>
<keyword evidence="2 12" id="KW-0004">4Fe-4S</keyword>
<keyword evidence="9 12" id="KW-0234">DNA repair</keyword>
<dbReference type="GO" id="GO:0051539">
    <property type="term" value="F:4 iron, 4 sulfur cluster binding"/>
    <property type="evidence" value="ECO:0007669"/>
    <property type="project" value="UniProtKB-UniRule"/>
</dbReference>
<dbReference type="InterPro" id="IPR011257">
    <property type="entry name" value="DNA_glycosylase"/>
</dbReference>
<feature type="binding site" evidence="12">
    <location>
        <position position="203"/>
    </location>
    <ligand>
        <name>[4Fe-4S] cluster</name>
        <dbReference type="ChEBI" id="CHEBI:49883"/>
    </ligand>
</feature>
<keyword evidence="14" id="KW-0540">Nuclease</keyword>
<dbReference type="GO" id="GO:0019104">
    <property type="term" value="F:DNA N-glycosylase activity"/>
    <property type="evidence" value="ECO:0007669"/>
    <property type="project" value="UniProtKB-UniRule"/>
</dbReference>
<keyword evidence="14" id="KW-0255">Endonuclease</keyword>
<evidence type="ECO:0000259" key="13">
    <source>
        <dbReference type="SMART" id="SM00478"/>
    </source>
</evidence>
<dbReference type="GO" id="GO:0006285">
    <property type="term" value="P:base-excision repair, AP site formation"/>
    <property type="evidence" value="ECO:0007669"/>
    <property type="project" value="TreeGrafter"/>
</dbReference>
<evidence type="ECO:0000256" key="7">
    <source>
        <dbReference type="ARBA" id="ARBA00023014"/>
    </source>
</evidence>
<dbReference type="PROSITE" id="PS01155">
    <property type="entry name" value="ENDONUCLEASE_III_2"/>
    <property type="match status" value="1"/>
</dbReference>
<reference evidence="15" key="1">
    <citation type="submission" date="2015-11" db="EMBL/GenBank/DDBJ databases">
        <authorList>
            <person name="Seth-Smith H.M.B."/>
        </authorList>
    </citation>
    <scope>NUCLEOTIDE SEQUENCE [LARGE SCALE GENOMIC DNA]</scope>
    <source>
        <strain evidence="15">2013Ark11</strain>
    </source>
</reference>
<dbReference type="RefSeq" id="WP_092342457.1">
    <property type="nucleotide sequence ID" value="NZ_LN906597.1"/>
</dbReference>
<gene>
    <name evidence="12 14" type="primary">nth</name>
    <name evidence="14" type="ORF">Ark11_0063</name>
</gene>
<dbReference type="PANTHER" id="PTHR10359:SF18">
    <property type="entry name" value="ENDONUCLEASE III"/>
    <property type="match status" value="1"/>
</dbReference>
<comment type="cofactor">
    <cofactor evidence="12">
        <name>[4Fe-4S] cluster</name>
        <dbReference type="ChEBI" id="CHEBI:49883"/>
    </cofactor>
    <text evidence="12">Binds 1 [4Fe-4S] cluster.</text>
</comment>
<comment type="similarity">
    <text evidence="1 12">Belongs to the Nth/MutY family.</text>
</comment>
<feature type="binding site" evidence="12">
    <location>
        <position position="187"/>
    </location>
    <ligand>
        <name>[4Fe-4S] cluster</name>
        <dbReference type="ChEBI" id="CHEBI:49883"/>
    </ligand>
</feature>
<dbReference type="HAMAP" id="MF_00942">
    <property type="entry name" value="Nth"/>
    <property type="match status" value="1"/>
</dbReference>
<dbReference type="GO" id="GO:0140078">
    <property type="term" value="F:class I DNA-(apurinic or apyrimidinic site) endonuclease activity"/>
    <property type="evidence" value="ECO:0007669"/>
    <property type="project" value="UniProtKB-EC"/>
</dbReference>
<comment type="function">
    <text evidence="12">DNA repair enzyme that has both DNA N-glycosylase activity and AP-lyase activity. The DNA N-glycosylase activity releases various damaged pyrimidines from DNA by cleaving the N-glycosidic bond, leaving an AP (apurinic/apyrimidinic) site. The AP-lyase activity cleaves the phosphodiester bond 3' to the AP site by a beta-elimination, leaving a 3'-terminal unsaturated sugar and a product with a terminal 5'-phosphate.</text>
</comment>
<dbReference type="Proteomes" id="UP000198651">
    <property type="component" value="Chromosome I"/>
</dbReference>
<evidence type="ECO:0000313" key="14">
    <source>
        <dbReference type="EMBL" id="CUT16923.1"/>
    </source>
</evidence>
<dbReference type="CDD" id="cd00056">
    <property type="entry name" value="ENDO3c"/>
    <property type="match status" value="1"/>
</dbReference>
<keyword evidence="5 12" id="KW-0378">Hydrolase</keyword>
<feature type="binding site" evidence="12">
    <location>
        <position position="197"/>
    </location>
    <ligand>
        <name>[4Fe-4S] cluster</name>
        <dbReference type="ChEBI" id="CHEBI:49883"/>
    </ligand>
</feature>
<keyword evidence="3 12" id="KW-0479">Metal-binding</keyword>
<evidence type="ECO:0000256" key="9">
    <source>
        <dbReference type="ARBA" id="ARBA00023204"/>
    </source>
</evidence>